<dbReference type="AlphaFoldDB" id="A0A1I4ASL4"/>
<evidence type="ECO:0000313" key="4">
    <source>
        <dbReference type="EMBL" id="SFK59475.1"/>
    </source>
</evidence>
<dbReference type="GO" id="GO:0006508">
    <property type="term" value="P:proteolysis"/>
    <property type="evidence" value="ECO:0007669"/>
    <property type="project" value="UniProtKB-KW"/>
</dbReference>
<feature type="transmembrane region" description="Helical" evidence="2">
    <location>
        <begin position="200"/>
        <end position="222"/>
    </location>
</feature>
<dbReference type="InterPro" id="IPR002931">
    <property type="entry name" value="Transglutaminase-like"/>
</dbReference>
<sequence length="747" mass="81055">MTTSETRESSRSTQFDLRHPALLGVAILTLSYLSVLYHVTNVVRGSTTLLLVVGATLALATLLGRFLRIRSALVLSALILVGGLAAYFFSVPESNRALFTVGRVVSDTIALLTGLSVLRLTKAGAWALAIAPGPVFLSWYLAVRREYVWSVVVGGGALGFFVLTGDAGAATTLLGVVGAAAAIGLDTLSTRGAWTAQLDTLAVVLAAMVVFSATLSIVPGGAAQPLLENRGAPTVESSLVSSSDRVTILGSIRLSPKVRFEVRSDSPEYWQVRSFDRYTGGDWVRTGEDETFSGRLDGPPGSSRTVVQNVKAKTSISNLPAAWKPVRVTGLDESTLRVTHQGNIVSTESVGVNESYRVRSEMPQYTREQLRRSGTDYPTRVSENYLQLPETTSDRVREKAAEVAGNETNAHDKARAIEQYLEANKEYSLTVQEPDGEIADTFLFEMDAGYCTYYATTMVVMLRSQGVPARFVSGYTTGQQVADDKYVVRGLDSHAWVQVYFPDVGWVDFDPTPSGPRQTAEGARLQEARQSEEAGVDTEETNPESSTTEPNTTETETPEPETPTDNTTNQSTSNRSSVDPNRILSQEALGANGPGETGELSVTTSDDTSGGLPSLPSRETLGVGLALMVGLAAGARRTGMTSRATRFVWMYYQGARQDPTADTERAFGRLEYLLERRYRPRRPRETPRSYLTALSKVGLDERATEVGELYERAHYGPGVSRDEADRAIALVDTLVREEIPVIGRIRN</sequence>
<feature type="transmembrane region" description="Helical" evidence="2">
    <location>
        <begin position="147"/>
        <end position="163"/>
    </location>
</feature>
<feature type="compositionally biased region" description="Low complexity" evidence="1">
    <location>
        <begin position="563"/>
        <end position="577"/>
    </location>
</feature>
<dbReference type="RefSeq" id="WP_089868237.1">
    <property type="nucleotide sequence ID" value="NZ_FOTC01000001.1"/>
</dbReference>
<feature type="transmembrane region" description="Helical" evidence="2">
    <location>
        <begin position="169"/>
        <end position="188"/>
    </location>
</feature>
<organism evidence="4 5">
    <name type="scientific">Halogranum rubrum</name>
    <dbReference type="NCBI Taxonomy" id="553466"/>
    <lineage>
        <taxon>Archaea</taxon>
        <taxon>Methanobacteriati</taxon>
        <taxon>Methanobacteriota</taxon>
        <taxon>Stenosarchaea group</taxon>
        <taxon>Halobacteria</taxon>
        <taxon>Halobacteriales</taxon>
        <taxon>Haloferacaceae</taxon>
    </lineage>
</organism>
<dbReference type="PANTHER" id="PTHR42736">
    <property type="entry name" value="PROTEIN-GLUTAMINE GAMMA-GLUTAMYLTRANSFERASE"/>
    <property type="match status" value="1"/>
</dbReference>
<feature type="region of interest" description="Disordered" evidence="1">
    <location>
        <begin position="511"/>
        <end position="618"/>
    </location>
</feature>
<dbReference type="Gene3D" id="3.10.620.30">
    <property type="match status" value="1"/>
</dbReference>
<feature type="compositionally biased region" description="Low complexity" evidence="1">
    <location>
        <begin position="543"/>
        <end position="555"/>
    </location>
</feature>
<dbReference type="SMART" id="SM00460">
    <property type="entry name" value="TGc"/>
    <property type="match status" value="1"/>
</dbReference>
<dbReference type="InterPro" id="IPR052901">
    <property type="entry name" value="Bact_TGase-like"/>
</dbReference>
<proteinExistence type="predicted"/>
<gene>
    <name evidence="4" type="ORF">SAMN04487950_0087</name>
</gene>
<feature type="transmembrane region" description="Helical" evidence="2">
    <location>
        <begin position="71"/>
        <end position="89"/>
    </location>
</feature>
<dbReference type="Pfam" id="PF01841">
    <property type="entry name" value="Transglut_core"/>
    <property type="match status" value="1"/>
</dbReference>
<dbReference type="InterPro" id="IPR025403">
    <property type="entry name" value="TgpA-like_C"/>
</dbReference>
<feature type="transmembrane region" description="Helical" evidence="2">
    <location>
        <begin position="123"/>
        <end position="142"/>
    </location>
</feature>
<dbReference type="Pfam" id="PF13559">
    <property type="entry name" value="DUF4129"/>
    <property type="match status" value="1"/>
</dbReference>
<dbReference type="SUPFAM" id="SSF54001">
    <property type="entry name" value="Cysteine proteinases"/>
    <property type="match status" value="1"/>
</dbReference>
<dbReference type="STRING" id="553466.SAMN04487950_0087"/>
<evidence type="ECO:0000259" key="3">
    <source>
        <dbReference type="SMART" id="SM00460"/>
    </source>
</evidence>
<keyword evidence="4" id="KW-0645">Protease</keyword>
<dbReference type="Pfam" id="PF11992">
    <property type="entry name" value="TgpA_N"/>
    <property type="match status" value="1"/>
</dbReference>
<keyword evidence="5" id="KW-1185">Reference proteome</keyword>
<dbReference type="GO" id="GO:0008233">
    <property type="term" value="F:peptidase activity"/>
    <property type="evidence" value="ECO:0007669"/>
    <property type="project" value="UniProtKB-KW"/>
</dbReference>
<dbReference type="InterPro" id="IPR021878">
    <property type="entry name" value="TgpA_N"/>
</dbReference>
<feature type="transmembrane region" description="Helical" evidence="2">
    <location>
        <begin position="45"/>
        <end position="64"/>
    </location>
</feature>
<feature type="transmembrane region" description="Helical" evidence="2">
    <location>
        <begin position="21"/>
        <end position="39"/>
    </location>
</feature>
<keyword evidence="4" id="KW-0378">Hydrolase</keyword>
<name>A0A1I4ASL4_9EURY</name>
<evidence type="ECO:0000313" key="5">
    <source>
        <dbReference type="Proteomes" id="UP000199607"/>
    </source>
</evidence>
<dbReference type="EMBL" id="FOTC01000001">
    <property type="protein sequence ID" value="SFK59475.1"/>
    <property type="molecule type" value="Genomic_DNA"/>
</dbReference>
<evidence type="ECO:0000256" key="2">
    <source>
        <dbReference type="SAM" id="Phobius"/>
    </source>
</evidence>
<keyword evidence="2" id="KW-0812">Transmembrane</keyword>
<evidence type="ECO:0000256" key="1">
    <source>
        <dbReference type="SAM" id="MobiDB-lite"/>
    </source>
</evidence>
<dbReference type="PANTHER" id="PTHR42736:SF1">
    <property type="entry name" value="PROTEIN-GLUTAMINE GAMMA-GLUTAMYLTRANSFERASE"/>
    <property type="match status" value="1"/>
</dbReference>
<keyword evidence="2" id="KW-0472">Membrane</keyword>
<dbReference type="InterPro" id="IPR038765">
    <property type="entry name" value="Papain-like_cys_pep_sf"/>
</dbReference>
<accession>A0A1I4ASL4</accession>
<reference evidence="5" key="1">
    <citation type="submission" date="2016-10" db="EMBL/GenBank/DDBJ databases">
        <authorList>
            <person name="Varghese N."/>
            <person name="Submissions S."/>
        </authorList>
    </citation>
    <scope>NUCLEOTIDE SEQUENCE [LARGE SCALE GENOMIC DNA]</scope>
    <source>
        <strain evidence="5">CGMCC 1.7738</strain>
    </source>
</reference>
<keyword evidence="2" id="KW-1133">Transmembrane helix</keyword>
<feature type="domain" description="Transglutaminase-like" evidence="3">
    <location>
        <begin position="443"/>
        <end position="513"/>
    </location>
</feature>
<dbReference type="Proteomes" id="UP000199607">
    <property type="component" value="Unassembled WGS sequence"/>
</dbReference>
<protein>
    <submittedName>
        <fullName evidence="4">Transglutaminase-like enzyme, putative cysteine protease</fullName>
    </submittedName>
</protein>